<feature type="region of interest" description="Disordered" evidence="1">
    <location>
        <begin position="294"/>
        <end position="315"/>
    </location>
</feature>
<dbReference type="Proteomes" id="UP000061432">
    <property type="component" value="Chromosome"/>
</dbReference>
<dbReference type="AlphaFoldDB" id="A0A1Y0Z8X7"/>
<feature type="compositionally biased region" description="Low complexity" evidence="1">
    <location>
        <begin position="83"/>
        <end position="96"/>
    </location>
</feature>
<sequence>MAPAPAACRHLRRGLARGAPPVAAARLRRAFLALRPARPRRDALARRYRGLHPRQPAPGPPAADRPPARHHARRDGHGRGRDAQAPAGPRWRAVRPAARDRAGAADLALPVPAARGGDGGDRPGRAGPAAPVPSRHGERRMSGSDEASEAGDDYAGEPPRPDPWTTQRPLEGLRETHEARVVSLSPDVCLTPRGSALVPVPYPIVDYADHFEAYAHTVRFTGRKAMVLRSRTTHVHGDEAGTGGGVKSGTRGDVTEPIGHAPQVRAEGSSVIRHLDRFWMNRRNTVGEAVYVKDQRARAAPADDDPLPGSLRRSS</sequence>
<feature type="region of interest" description="Disordered" evidence="1">
    <location>
        <begin position="49"/>
        <end position="168"/>
    </location>
</feature>
<accession>A0A1Y0Z8X7</accession>
<feature type="compositionally biased region" description="Low complexity" evidence="1">
    <location>
        <begin position="104"/>
        <end position="115"/>
    </location>
</feature>
<name>A0A1Y0Z8X7_9HYPH</name>
<dbReference type="KEGG" id="maqu:Maq22A_c28660"/>
<organism evidence="2">
    <name type="scientific">Methylobacterium aquaticum</name>
    <dbReference type="NCBI Taxonomy" id="270351"/>
    <lineage>
        <taxon>Bacteria</taxon>
        <taxon>Pseudomonadati</taxon>
        <taxon>Pseudomonadota</taxon>
        <taxon>Alphaproteobacteria</taxon>
        <taxon>Hyphomicrobiales</taxon>
        <taxon>Methylobacteriaceae</taxon>
        <taxon>Methylobacterium</taxon>
    </lineage>
</organism>
<dbReference type="EMBL" id="AP014704">
    <property type="protein sequence ID" value="BAR47238.1"/>
    <property type="molecule type" value="Genomic_DNA"/>
</dbReference>
<dbReference type="Pfam" id="PF13665">
    <property type="entry name" value="Tox-PAAR-like"/>
    <property type="match status" value="1"/>
</dbReference>
<dbReference type="STRING" id="270351.Maq22A_c28660"/>
<protein>
    <submittedName>
        <fullName evidence="2">Uncharacterized protein</fullName>
    </submittedName>
</protein>
<evidence type="ECO:0000313" key="2">
    <source>
        <dbReference type="EMBL" id="BAR47238.1"/>
    </source>
</evidence>
<feature type="compositionally biased region" description="Acidic residues" evidence="1">
    <location>
        <begin position="146"/>
        <end position="155"/>
    </location>
</feature>
<reference evidence="2" key="1">
    <citation type="journal article" date="2015" name="Genome Announc.">
        <title>Complete Genome Sequence of Methylobacterium aquaticum Strain 22A, Isolated from Racomitrium japonicum Moss.</title>
        <authorList>
            <person name="Tani A."/>
            <person name="Ogura Y."/>
            <person name="Hayashi T."/>
            <person name="Kimbara K."/>
        </authorList>
    </citation>
    <scope>NUCLEOTIDE SEQUENCE [LARGE SCALE GENOMIC DNA]</scope>
    <source>
        <strain evidence="2">MA-22A</strain>
    </source>
</reference>
<evidence type="ECO:0000256" key="1">
    <source>
        <dbReference type="SAM" id="MobiDB-lite"/>
    </source>
</evidence>
<feature type="compositionally biased region" description="Pro residues" evidence="1">
    <location>
        <begin position="55"/>
        <end position="64"/>
    </location>
</feature>
<gene>
    <name evidence="2" type="ORF">Maq22A_c28660</name>
</gene>
<proteinExistence type="predicted"/>